<comment type="caution">
    <text evidence="2">The sequence shown here is derived from an EMBL/GenBank/DDBJ whole genome shotgun (WGS) entry which is preliminary data.</text>
</comment>
<proteinExistence type="predicted"/>
<reference evidence="2" key="1">
    <citation type="submission" date="2024-04" db="EMBL/GenBank/DDBJ databases">
        <authorList>
            <consortium name="Molecular Ecology Group"/>
        </authorList>
    </citation>
    <scope>NUCLEOTIDE SEQUENCE</scope>
</reference>
<protein>
    <recommendedName>
        <fullName evidence="4">Phorbol-ester/DAG-type domain-containing protein</fullName>
    </recommendedName>
</protein>
<evidence type="ECO:0008006" key="4">
    <source>
        <dbReference type="Google" id="ProtNLM"/>
    </source>
</evidence>
<sequence>MNTPKEIKCMQCRKEIKSITHECKLCIKSFHPSCAKLHKVINAKDQLVPCKGQIEVITISTDNKEEDQTKKCRRGDEAESARVIKHDKHEDLLNNRTEIMNKFSSVSEITKSMEKVMREEFKQLKQQLIVEVIDHQIKAVIKEIITEEVNKATQKLTDEIKYLKVKIEEMVKEKTSNDTKSNEKQTERGSISRSDKIKDSYAQTVRKSKKNEIIVQPVREQGSESTEGTIKHNVNIMQLGASVERIIKGPKGRITLECEKAKDSEILKEALIEKLGTQYKIYEPNKNLGI</sequence>
<name>A0AAV2N008_9HYME</name>
<feature type="region of interest" description="Disordered" evidence="1">
    <location>
        <begin position="172"/>
        <end position="204"/>
    </location>
</feature>
<dbReference type="AlphaFoldDB" id="A0AAV2N008"/>
<evidence type="ECO:0000256" key="1">
    <source>
        <dbReference type="SAM" id="MobiDB-lite"/>
    </source>
</evidence>
<dbReference type="EMBL" id="CAXIPU020001055">
    <property type="protein sequence ID" value="CAL1672858.1"/>
    <property type="molecule type" value="Genomic_DNA"/>
</dbReference>
<dbReference type="Proteomes" id="UP001497644">
    <property type="component" value="Unassembled WGS sequence"/>
</dbReference>
<evidence type="ECO:0000313" key="3">
    <source>
        <dbReference type="Proteomes" id="UP001497644"/>
    </source>
</evidence>
<keyword evidence="3" id="KW-1185">Reference proteome</keyword>
<accession>A0AAV2N008</accession>
<feature type="compositionally biased region" description="Basic and acidic residues" evidence="1">
    <location>
        <begin position="172"/>
        <end position="187"/>
    </location>
</feature>
<evidence type="ECO:0000313" key="2">
    <source>
        <dbReference type="EMBL" id="CAL1672858.1"/>
    </source>
</evidence>
<gene>
    <name evidence="2" type="ORF">LPLAT_LOCUS12845</name>
</gene>
<organism evidence="2 3">
    <name type="scientific">Lasius platythorax</name>
    <dbReference type="NCBI Taxonomy" id="488582"/>
    <lineage>
        <taxon>Eukaryota</taxon>
        <taxon>Metazoa</taxon>
        <taxon>Ecdysozoa</taxon>
        <taxon>Arthropoda</taxon>
        <taxon>Hexapoda</taxon>
        <taxon>Insecta</taxon>
        <taxon>Pterygota</taxon>
        <taxon>Neoptera</taxon>
        <taxon>Endopterygota</taxon>
        <taxon>Hymenoptera</taxon>
        <taxon>Apocrita</taxon>
        <taxon>Aculeata</taxon>
        <taxon>Formicoidea</taxon>
        <taxon>Formicidae</taxon>
        <taxon>Formicinae</taxon>
        <taxon>Lasius</taxon>
        <taxon>Lasius</taxon>
    </lineage>
</organism>